<dbReference type="Gene3D" id="3.90.550.10">
    <property type="entry name" value="Spore Coat Polysaccharide Biosynthesis Protein SpsA, Chain A"/>
    <property type="match status" value="1"/>
</dbReference>
<evidence type="ECO:0000256" key="1">
    <source>
        <dbReference type="ARBA" id="ARBA00001946"/>
    </source>
</evidence>
<keyword evidence="9" id="KW-0460">Magnesium</keyword>
<dbReference type="AlphaFoldDB" id="A0A4Q9KM79"/>
<dbReference type="InterPro" id="IPR005835">
    <property type="entry name" value="NTP_transferase_dom"/>
</dbReference>
<evidence type="ECO:0000256" key="7">
    <source>
        <dbReference type="ARBA" id="ARBA00022723"/>
    </source>
</evidence>
<keyword evidence="12" id="KW-0511">Multifunctional enzyme</keyword>
<organism evidence="19 20">
    <name type="scientific">Propioniciclava tarda</name>
    <dbReference type="NCBI Taxonomy" id="433330"/>
    <lineage>
        <taxon>Bacteria</taxon>
        <taxon>Bacillati</taxon>
        <taxon>Actinomycetota</taxon>
        <taxon>Actinomycetes</taxon>
        <taxon>Propionibacteriales</taxon>
        <taxon>Propionibacteriaceae</taxon>
        <taxon>Propioniciclava</taxon>
    </lineage>
</organism>
<evidence type="ECO:0000256" key="15">
    <source>
        <dbReference type="ARBA" id="ARBA00048247"/>
    </source>
</evidence>
<comment type="catalytic activity">
    <reaction evidence="16">
        <text>N-acetyl-alpha-D-glucosamine 1-phosphate + UTP + H(+) = UDP-N-acetyl-alpha-D-glucosamine + diphosphate</text>
        <dbReference type="Rhea" id="RHEA:13509"/>
        <dbReference type="ChEBI" id="CHEBI:15378"/>
        <dbReference type="ChEBI" id="CHEBI:33019"/>
        <dbReference type="ChEBI" id="CHEBI:46398"/>
        <dbReference type="ChEBI" id="CHEBI:57705"/>
        <dbReference type="ChEBI" id="CHEBI:57776"/>
        <dbReference type="EC" id="2.7.7.23"/>
    </reaction>
</comment>
<keyword evidence="7" id="KW-0479">Metal-binding</keyword>
<dbReference type="GO" id="GO:0000902">
    <property type="term" value="P:cell morphogenesis"/>
    <property type="evidence" value="ECO:0007669"/>
    <property type="project" value="InterPro"/>
</dbReference>
<evidence type="ECO:0000313" key="19">
    <source>
        <dbReference type="EMBL" id="TBT95060.1"/>
    </source>
</evidence>
<accession>A0A4Q9KM79</accession>
<keyword evidence="5 19" id="KW-0808">Transferase</keyword>
<dbReference type="EC" id="2.7.7.23" evidence="19"/>
<dbReference type="PANTHER" id="PTHR43584:SF3">
    <property type="entry name" value="BIFUNCTIONAL PROTEIN GLMU"/>
    <property type="match status" value="1"/>
</dbReference>
<evidence type="ECO:0000256" key="14">
    <source>
        <dbReference type="ARBA" id="ARBA00023316"/>
    </source>
</evidence>
<keyword evidence="8" id="KW-0677">Repeat</keyword>
<evidence type="ECO:0000256" key="12">
    <source>
        <dbReference type="ARBA" id="ARBA00023268"/>
    </source>
</evidence>
<dbReference type="Proteomes" id="UP000291933">
    <property type="component" value="Unassembled WGS sequence"/>
</dbReference>
<protein>
    <submittedName>
        <fullName evidence="19">UDP-N-acetylglucosamine diphosphorylase/glucosamine-1-phosphate N-acetyltransferase</fullName>
        <ecNumber evidence="19">2.3.1.157</ecNumber>
        <ecNumber evidence="19">2.7.7.23</ecNumber>
    </submittedName>
</protein>
<keyword evidence="13 19" id="KW-0012">Acyltransferase</keyword>
<dbReference type="CDD" id="cd02540">
    <property type="entry name" value="GT2_GlmU_N_bac"/>
    <property type="match status" value="1"/>
</dbReference>
<dbReference type="GO" id="GO:0019134">
    <property type="term" value="F:glucosamine-1-phosphate N-acetyltransferase activity"/>
    <property type="evidence" value="ECO:0007669"/>
    <property type="project" value="UniProtKB-EC"/>
</dbReference>
<evidence type="ECO:0000256" key="4">
    <source>
        <dbReference type="ARBA" id="ARBA00022490"/>
    </source>
</evidence>
<evidence type="ECO:0000259" key="18">
    <source>
        <dbReference type="Pfam" id="PF00483"/>
    </source>
</evidence>
<dbReference type="InterPro" id="IPR050065">
    <property type="entry name" value="GlmU-like"/>
</dbReference>
<dbReference type="EC" id="2.3.1.157" evidence="19"/>
<evidence type="ECO:0000256" key="16">
    <source>
        <dbReference type="ARBA" id="ARBA00048493"/>
    </source>
</evidence>
<comment type="function">
    <text evidence="17">Catalyzes the last two sequential reactions in the de novo biosynthetic pathway for UDP-N-acetylglucosamine (UDP-GlcNAc). The C-terminal domain catalyzes the transfer of acetyl group from acetyl coenzyme A to glucosamine-1-phosphate (GlcN-1-P) to produce N-acetylglucosamine-1-phosphate (GlcNAc-1-P), which is converted into UDP-GlcNAc by the transfer of uridine 5-monophosphate (from uridine 5-triphosphate), a reaction catalyzed by the N-terminal domain.</text>
</comment>
<evidence type="ECO:0000313" key="20">
    <source>
        <dbReference type="Proteomes" id="UP000291933"/>
    </source>
</evidence>
<comment type="cofactor">
    <cofactor evidence="1">
        <name>Mg(2+)</name>
        <dbReference type="ChEBI" id="CHEBI:18420"/>
    </cofactor>
</comment>
<dbReference type="PANTHER" id="PTHR43584">
    <property type="entry name" value="NUCLEOTIDYL TRANSFERASE"/>
    <property type="match status" value="1"/>
</dbReference>
<comment type="pathway">
    <text evidence="2">Nucleotide-sugar biosynthesis; UDP-N-acetyl-alpha-D-glucosamine biosynthesis; N-acetyl-alpha-D-glucosamine 1-phosphate from alpha-D-glucosamine 6-phosphate (route II): step 2/2.</text>
</comment>
<dbReference type="GO" id="GO:0003977">
    <property type="term" value="F:UDP-N-acetylglucosamine diphosphorylase activity"/>
    <property type="evidence" value="ECO:0007669"/>
    <property type="project" value="UniProtKB-EC"/>
</dbReference>
<feature type="domain" description="Nucleotidyl transferase" evidence="18">
    <location>
        <begin position="13"/>
        <end position="233"/>
    </location>
</feature>
<dbReference type="InterPro" id="IPR011004">
    <property type="entry name" value="Trimer_LpxA-like_sf"/>
</dbReference>
<evidence type="ECO:0000256" key="3">
    <source>
        <dbReference type="ARBA" id="ARBA00005208"/>
    </source>
</evidence>
<evidence type="ECO:0000256" key="13">
    <source>
        <dbReference type="ARBA" id="ARBA00023315"/>
    </source>
</evidence>
<dbReference type="EMBL" id="SDMR01000007">
    <property type="protein sequence ID" value="TBT95060.1"/>
    <property type="molecule type" value="Genomic_DNA"/>
</dbReference>
<proteinExistence type="predicted"/>
<dbReference type="InterPro" id="IPR005882">
    <property type="entry name" value="Bifunctional_GlmU"/>
</dbReference>
<evidence type="ECO:0000256" key="5">
    <source>
        <dbReference type="ARBA" id="ARBA00022679"/>
    </source>
</evidence>
<evidence type="ECO:0000256" key="6">
    <source>
        <dbReference type="ARBA" id="ARBA00022695"/>
    </source>
</evidence>
<keyword evidence="4" id="KW-0963">Cytoplasm</keyword>
<keyword evidence="20" id="KW-1185">Reference proteome</keyword>
<keyword evidence="10" id="KW-0133">Cell shape</keyword>
<comment type="pathway">
    <text evidence="3">Nucleotide-sugar biosynthesis; UDP-N-acetyl-alpha-D-glucosamine biosynthesis; UDP-N-acetyl-alpha-D-glucosamine from N-acetyl-alpha-D-glucosamine 1-phosphate: step 1/1.</text>
</comment>
<dbReference type="GO" id="GO:0008360">
    <property type="term" value="P:regulation of cell shape"/>
    <property type="evidence" value="ECO:0007669"/>
    <property type="project" value="UniProtKB-KW"/>
</dbReference>
<gene>
    <name evidence="19" type="primary">glmU</name>
    <name evidence="19" type="ORF">ET996_07260</name>
</gene>
<dbReference type="GO" id="GO:0000287">
    <property type="term" value="F:magnesium ion binding"/>
    <property type="evidence" value="ECO:0007669"/>
    <property type="project" value="InterPro"/>
</dbReference>
<dbReference type="GO" id="GO:0071555">
    <property type="term" value="P:cell wall organization"/>
    <property type="evidence" value="ECO:0007669"/>
    <property type="project" value="UniProtKB-KW"/>
</dbReference>
<comment type="caution">
    <text evidence="19">The sequence shown here is derived from an EMBL/GenBank/DDBJ whole genome shotgun (WGS) entry which is preliminary data.</text>
</comment>
<name>A0A4Q9KM79_PROTD</name>
<dbReference type="GO" id="GO:0005737">
    <property type="term" value="C:cytoplasm"/>
    <property type="evidence" value="ECO:0007669"/>
    <property type="project" value="InterPro"/>
</dbReference>
<dbReference type="Gene3D" id="2.160.10.10">
    <property type="entry name" value="Hexapeptide repeat proteins"/>
    <property type="match status" value="1"/>
</dbReference>
<comment type="catalytic activity">
    <reaction evidence="15">
        <text>alpha-D-glucosamine 1-phosphate + acetyl-CoA = N-acetyl-alpha-D-glucosamine 1-phosphate + CoA + H(+)</text>
        <dbReference type="Rhea" id="RHEA:13725"/>
        <dbReference type="ChEBI" id="CHEBI:15378"/>
        <dbReference type="ChEBI" id="CHEBI:57287"/>
        <dbReference type="ChEBI" id="CHEBI:57288"/>
        <dbReference type="ChEBI" id="CHEBI:57776"/>
        <dbReference type="ChEBI" id="CHEBI:58516"/>
        <dbReference type="EC" id="2.3.1.157"/>
    </reaction>
</comment>
<dbReference type="OrthoDB" id="9775031at2"/>
<reference evidence="19 20" key="1">
    <citation type="submission" date="2019-01" db="EMBL/GenBank/DDBJ databases">
        <title>Lactibacter flavus gen. nov., sp. nov., a novel bacterium of the family Propionibacteriaceae isolated from raw milk and dairy products.</title>
        <authorList>
            <person name="Huptas C."/>
            <person name="Wenning M."/>
            <person name="Breitenwieser F."/>
            <person name="Doll E."/>
            <person name="Von Neubeck M."/>
            <person name="Busse H.-J."/>
            <person name="Scherer S."/>
        </authorList>
    </citation>
    <scope>NUCLEOTIDE SEQUENCE [LARGE SCALE GENOMIC DNA]</scope>
    <source>
        <strain evidence="19 20">DSM 22130</strain>
    </source>
</reference>
<dbReference type="NCBIfam" id="TIGR01173">
    <property type="entry name" value="glmU"/>
    <property type="match status" value="1"/>
</dbReference>
<evidence type="ECO:0000256" key="2">
    <source>
        <dbReference type="ARBA" id="ARBA00005166"/>
    </source>
</evidence>
<keyword evidence="14" id="KW-0961">Cell wall biogenesis/degradation</keyword>
<evidence type="ECO:0000256" key="8">
    <source>
        <dbReference type="ARBA" id="ARBA00022737"/>
    </source>
</evidence>
<dbReference type="GO" id="GO:0009252">
    <property type="term" value="P:peptidoglycan biosynthetic process"/>
    <property type="evidence" value="ECO:0007669"/>
    <property type="project" value="UniProtKB-KW"/>
</dbReference>
<evidence type="ECO:0000256" key="11">
    <source>
        <dbReference type="ARBA" id="ARBA00022984"/>
    </source>
</evidence>
<dbReference type="SUPFAM" id="SSF53448">
    <property type="entry name" value="Nucleotide-diphospho-sugar transferases"/>
    <property type="match status" value="1"/>
</dbReference>
<dbReference type="SUPFAM" id="SSF51161">
    <property type="entry name" value="Trimeric LpxA-like enzymes"/>
    <property type="match status" value="1"/>
</dbReference>
<dbReference type="GO" id="GO:0006048">
    <property type="term" value="P:UDP-N-acetylglucosamine biosynthetic process"/>
    <property type="evidence" value="ECO:0007669"/>
    <property type="project" value="InterPro"/>
</dbReference>
<dbReference type="Pfam" id="PF00483">
    <property type="entry name" value="NTP_transferase"/>
    <property type="match status" value="1"/>
</dbReference>
<dbReference type="RefSeq" id="WP_131171898.1">
    <property type="nucleotide sequence ID" value="NZ_FXTL01000006.1"/>
</dbReference>
<evidence type="ECO:0000256" key="10">
    <source>
        <dbReference type="ARBA" id="ARBA00022960"/>
    </source>
</evidence>
<keyword evidence="6 19" id="KW-0548">Nucleotidyltransferase</keyword>
<sequence>MVETGQVSGVAAVVVLAAGAGTRMKSTTSKLLHKVAGRTLLSYAVDAAGALDPQHLVVVVGHQRDQVEAHLAEIAPGITIAVQESPKGTGDAVRSGLLPIPDVTGEVVVTMGDVPLLTGETLKALVGVHRSNGDSVTILTTILDDAGSYGRILRDEAGEVVRIVERKDCTPEQAAITEINAGIYVFNADTLRAGLASLTTDNAQGELYLTDVIAYAKAQGGHVHPMVLDDPWEAEGVNDRSQLATLGRIKNQRICESWMRGGVTIIDPATTWIEDGVDIATDVTILPGTHLEGATTIHTGAIIGPDTTLRDAEVGQDAKVVRTHGLLATIGDRASVGPFVHLRPGTEIEADARVAAFVDLRAAHISEGERVAPLSAVDGHVV</sequence>
<keyword evidence="11" id="KW-0573">Peptidoglycan synthesis</keyword>
<evidence type="ECO:0000256" key="17">
    <source>
        <dbReference type="ARBA" id="ARBA00049628"/>
    </source>
</evidence>
<dbReference type="InterPro" id="IPR029044">
    <property type="entry name" value="Nucleotide-diphossugar_trans"/>
</dbReference>
<evidence type="ECO:0000256" key="9">
    <source>
        <dbReference type="ARBA" id="ARBA00022842"/>
    </source>
</evidence>